<organism evidence="4 5">
    <name type="scientific">Aspergillus tanneri</name>
    <dbReference type="NCBI Taxonomy" id="1220188"/>
    <lineage>
        <taxon>Eukaryota</taxon>
        <taxon>Fungi</taxon>
        <taxon>Dikarya</taxon>
        <taxon>Ascomycota</taxon>
        <taxon>Pezizomycotina</taxon>
        <taxon>Eurotiomycetes</taxon>
        <taxon>Eurotiomycetidae</taxon>
        <taxon>Eurotiales</taxon>
        <taxon>Aspergillaceae</taxon>
        <taxon>Aspergillus</taxon>
        <taxon>Aspergillus subgen. Circumdati</taxon>
    </lineage>
</organism>
<dbReference type="Proteomes" id="UP000308092">
    <property type="component" value="Unassembled WGS sequence"/>
</dbReference>
<keyword evidence="1" id="KW-0596">Phosphopantetheine</keyword>
<dbReference type="Gene3D" id="3.90.180.10">
    <property type="entry name" value="Medium-chain alcohol dehydrogenases, catalytic domain"/>
    <property type="match status" value="1"/>
</dbReference>
<dbReference type="PANTHER" id="PTHR43775">
    <property type="entry name" value="FATTY ACID SYNTHASE"/>
    <property type="match status" value="1"/>
</dbReference>
<dbReference type="InterPro" id="IPR050091">
    <property type="entry name" value="PKS_NRPS_Biosynth_Enz"/>
</dbReference>
<dbReference type="AlphaFoldDB" id="A0A4S3JTX4"/>
<dbReference type="InterPro" id="IPR036291">
    <property type="entry name" value="NAD(P)-bd_dom_sf"/>
</dbReference>
<accession>A0A4S3JTX4</accession>
<comment type="caution">
    <text evidence="4">The sequence shown here is derived from an EMBL/GenBank/DDBJ whole genome shotgun (WGS) entry which is preliminary data.</text>
</comment>
<keyword evidence="2" id="KW-0597">Phosphoprotein</keyword>
<evidence type="ECO:0000256" key="1">
    <source>
        <dbReference type="ARBA" id="ARBA00022450"/>
    </source>
</evidence>
<dbReference type="VEuPathDB" id="FungiDB:EYZ11_001574"/>
<dbReference type="PANTHER" id="PTHR43775:SF37">
    <property type="entry name" value="SI:DKEY-61P9.11"/>
    <property type="match status" value="1"/>
</dbReference>
<proteinExistence type="predicted"/>
<dbReference type="GO" id="GO:0044550">
    <property type="term" value="P:secondary metabolite biosynthetic process"/>
    <property type="evidence" value="ECO:0007669"/>
    <property type="project" value="TreeGrafter"/>
</dbReference>
<evidence type="ECO:0000313" key="5">
    <source>
        <dbReference type="Proteomes" id="UP000308092"/>
    </source>
</evidence>
<dbReference type="SUPFAM" id="SSF51735">
    <property type="entry name" value="NAD(P)-binding Rossmann-fold domains"/>
    <property type="match status" value="1"/>
</dbReference>
<evidence type="ECO:0000259" key="3">
    <source>
        <dbReference type="SMART" id="SM00822"/>
    </source>
</evidence>
<keyword evidence="5" id="KW-1185">Reference proteome</keyword>
<dbReference type="GO" id="GO:0016874">
    <property type="term" value="F:ligase activity"/>
    <property type="evidence" value="ECO:0007669"/>
    <property type="project" value="UniProtKB-KW"/>
</dbReference>
<dbReference type="Pfam" id="PF08659">
    <property type="entry name" value="KR"/>
    <property type="match status" value="1"/>
</dbReference>
<evidence type="ECO:0000256" key="2">
    <source>
        <dbReference type="ARBA" id="ARBA00022553"/>
    </source>
</evidence>
<dbReference type="SMART" id="SM00822">
    <property type="entry name" value="PKS_KR"/>
    <property type="match status" value="1"/>
</dbReference>
<name>A0A4S3JTX4_9EURO</name>
<gene>
    <name evidence="4" type="ORF">EYZ11_001574</name>
</gene>
<dbReference type="Gene3D" id="3.40.50.720">
    <property type="entry name" value="NAD(P)-binding Rossmann-like Domain"/>
    <property type="match status" value="2"/>
</dbReference>
<sequence length="473" mass="51119">MTTAGVGSSDRILALPGPEPTLAALVRLAKAKGWDVTLLARLPEEQQKYVGQFDIADDKVLLANVKARKCGGSFPHTGSLNETSLESALDPLPFTRGASFIPTSINALCTTAATEVLRQTLHLVQEYPELADNVGFVFDISDLAQSTERLRESSTTKIGVVSYPYSETPMKIIPQLPSVTFSPNASYLLIGCLGGLGRSLTRFMMERSAKHFAFVSRSDVVRIVQEVNAKRPIREVVHAAMLLKDGLFEQMDPPIFQAAVDPNVIGAVSLSKALQDIDLDFFVMTSSISATLGNPGQNNYSAANSFLDTLTWQHRLCSRAGVSLGMYGINEQEMLRGFEVTMSRPTTQTTSLQQIGNSQTILGLAPSELAKGVLSDPTVDAYWYQDARFVHLCSEVERIGKSASSSPSRSGGLQNLLANISSTSPEEIITAIAQFIAQRVASILLLSADDFNLDGLSIVSYGLDSMIGAEMRN</sequence>
<evidence type="ECO:0000313" key="4">
    <source>
        <dbReference type="EMBL" id="THC98937.1"/>
    </source>
</evidence>
<dbReference type="GO" id="GO:0006633">
    <property type="term" value="P:fatty acid biosynthetic process"/>
    <property type="evidence" value="ECO:0007669"/>
    <property type="project" value="TreeGrafter"/>
</dbReference>
<dbReference type="STRING" id="1220188.A0A4S3JTX4"/>
<dbReference type="InterPro" id="IPR013968">
    <property type="entry name" value="PKS_KR"/>
</dbReference>
<feature type="domain" description="Ketoreductase" evidence="3">
    <location>
        <begin position="185"/>
        <end position="330"/>
    </location>
</feature>
<protein>
    <recommendedName>
        <fullName evidence="3">Ketoreductase domain-containing protein</fullName>
    </recommendedName>
</protein>
<reference evidence="4 5" key="1">
    <citation type="submission" date="2019-03" db="EMBL/GenBank/DDBJ databases">
        <title>The genome sequence of a newly discovered highly antifungal drug resistant Aspergillus species, Aspergillus tanneri NIH 1004.</title>
        <authorList>
            <person name="Mounaud S."/>
            <person name="Singh I."/>
            <person name="Joardar V."/>
            <person name="Pakala S."/>
            <person name="Pakala S."/>
            <person name="Venepally P."/>
            <person name="Hoover J."/>
            <person name="Nierman W."/>
            <person name="Chung J."/>
            <person name="Losada L."/>
        </authorList>
    </citation>
    <scope>NUCLEOTIDE SEQUENCE [LARGE SCALE GENOMIC DNA]</scope>
    <source>
        <strain evidence="4 5">NIH1004</strain>
    </source>
</reference>
<dbReference type="GO" id="GO:0004312">
    <property type="term" value="F:fatty acid synthase activity"/>
    <property type="evidence" value="ECO:0007669"/>
    <property type="project" value="TreeGrafter"/>
</dbReference>
<dbReference type="InterPro" id="IPR057326">
    <property type="entry name" value="KR_dom"/>
</dbReference>
<dbReference type="EMBL" id="SOSA01000030">
    <property type="protein sequence ID" value="THC98937.1"/>
    <property type="molecule type" value="Genomic_DNA"/>
</dbReference>